<keyword evidence="2" id="KW-0808">Transferase</keyword>
<dbReference type="EMBL" id="LNIX01000003">
    <property type="protein sequence ID" value="OXA56841.1"/>
    <property type="molecule type" value="Genomic_DNA"/>
</dbReference>
<organism evidence="2 3">
    <name type="scientific">Folsomia candida</name>
    <name type="common">Springtail</name>
    <dbReference type="NCBI Taxonomy" id="158441"/>
    <lineage>
        <taxon>Eukaryota</taxon>
        <taxon>Metazoa</taxon>
        <taxon>Ecdysozoa</taxon>
        <taxon>Arthropoda</taxon>
        <taxon>Hexapoda</taxon>
        <taxon>Collembola</taxon>
        <taxon>Entomobryomorpha</taxon>
        <taxon>Isotomoidea</taxon>
        <taxon>Isotomidae</taxon>
        <taxon>Proisotominae</taxon>
        <taxon>Folsomia</taxon>
    </lineage>
</organism>
<dbReference type="GO" id="GO:0005739">
    <property type="term" value="C:mitochondrion"/>
    <property type="evidence" value="ECO:0007669"/>
    <property type="project" value="TreeGrafter"/>
</dbReference>
<sequence length="114" mass="12435">MEPLTFAEVQEELKKPEVTLVDVRPDEEIKTDGKIEQSKNIPIGDLPAALELSDAEFEEKYGFPKPGKDSRVITHCKAGMRGQRAATAFKEAGFSNVGVYSGIADWKNNGGPVV</sequence>
<dbReference type="SUPFAM" id="SSF52821">
    <property type="entry name" value="Rhodanese/Cell cycle control phosphatase"/>
    <property type="match status" value="1"/>
</dbReference>
<evidence type="ECO:0000313" key="2">
    <source>
        <dbReference type="EMBL" id="OXA56841.1"/>
    </source>
</evidence>
<dbReference type="Pfam" id="PF00581">
    <property type="entry name" value="Rhodanese"/>
    <property type="match status" value="1"/>
</dbReference>
<keyword evidence="3" id="KW-1185">Reference proteome</keyword>
<reference evidence="2 3" key="1">
    <citation type="submission" date="2015-12" db="EMBL/GenBank/DDBJ databases">
        <title>The genome of Folsomia candida.</title>
        <authorList>
            <person name="Faddeeva A."/>
            <person name="Derks M.F."/>
            <person name="Anvar Y."/>
            <person name="Smit S."/>
            <person name="Van Straalen N."/>
            <person name="Roelofs D."/>
        </authorList>
    </citation>
    <scope>NUCLEOTIDE SEQUENCE [LARGE SCALE GENOMIC DNA]</scope>
    <source>
        <strain evidence="2 3">VU population</strain>
        <tissue evidence="2">Whole body</tissue>
    </source>
</reference>
<dbReference type="Proteomes" id="UP000198287">
    <property type="component" value="Unassembled WGS sequence"/>
</dbReference>
<dbReference type="PANTHER" id="PTHR44086:SF10">
    <property type="entry name" value="THIOSULFATE SULFURTRANSFERASE_RHODANESE-LIKE DOMAIN-CONTAINING PROTEIN 3"/>
    <property type="match status" value="1"/>
</dbReference>
<dbReference type="STRING" id="158441.A0A226EJB0"/>
<dbReference type="SMART" id="SM00450">
    <property type="entry name" value="RHOD"/>
    <property type="match status" value="1"/>
</dbReference>
<dbReference type="AlphaFoldDB" id="A0A226EJB0"/>
<gene>
    <name evidence="2" type="ORF">Fcan01_06812</name>
</gene>
<dbReference type="PANTHER" id="PTHR44086">
    <property type="entry name" value="THIOSULFATE SULFURTRANSFERASE RDL2, MITOCHONDRIAL-RELATED"/>
    <property type="match status" value="1"/>
</dbReference>
<comment type="caution">
    <text evidence="2">The sequence shown here is derived from an EMBL/GenBank/DDBJ whole genome shotgun (WGS) entry which is preliminary data.</text>
</comment>
<feature type="domain" description="Rhodanese" evidence="1">
    <location>
        <begin position="14"/>
        <end position="114"/>
    </location>
</feature>
<evidence type="ECO:0000313" key="3">
    <source>
        <dbReference type="Proteomes" id="UP000198287"/>
    </source>
</evidence>
<dbReference type="GO" id="GO:0004792">
    <property type="term" value="F:thiosulfate-cyanide sulfurtransferase activity"/>
    <property type="evidence" value="ECO:0007669"/>
    <property type="project" value="TreeGrafter"/>
</dbReference>
<dbReference type="InterPro" id="IPR001763">
    <property type="entry name" value="Rhodanese-like_dom"/>
</dbReference>
<accession>A0A226EJB0</accession>
<dbReference type="PROSITE" id="PS50206">
    <property type="entry name" value="RHODANESE_3"/>
    <property type="match status" value="1"/>
</dbReference>
<dbReference type="InterPro" id="IPR036873">
    <property type="entry name" value="Rhodanese-like_dom_sf"/>
</dbReference>
<dbReference type="OMA" id="EWSERCE"/>
<protein>
    <submittedName>
        <fullName evidence="2">Putative thiosulfate sulfurtransferase, mitochondrial</fullName>
    </submittedName>
</protein>
<dbReference type="Gene3D" id="3.40.250.10">
    <property type="entry name" value="Rhodanese-like domain"/>
    <property type="match status" value="1"/>
</dbReference>
<proteinExistence type="predicted"/>
<evidence type="ECO:0000259" key="1">
    <source>
        <dbReference type="PROSITE" id="PS50206"/>
    </source>
</evidence>
<name>A0A226EJB0_FOLCA</name>